<organism evidence="2 3">
    <name type="scientific">Corynebacterium meridianum</name>
    <dbReference type="NCBI Taxonomy" id="2765363"/>
    <lineage>
        <taxon>Bacteria</taxon>
        <taxon>Bacillati</taxon>
        <taxon>Actinomycetota</taxon>
        <taxon>Actinomycetes</taxon>
        <taxon>Mycobacteriales</taxon>
        <taxon>Corynebacteriaceae</taxon>
        <taxon>Corynebacterium</taxon>
    </lineage>
</organism>
<sequence>MVNRLIGSDSTYLLQHAGDPVDWWPFGPGAFAEAARRDVPVLVSIGYAACHWCHVMARESFSDPGIAALLNEHVVCVKVDREQHPDIDALYMQATIALSGHGGWPMTVFTDPEGRPFYADTYVPPEDRPGRPGMPRLIRAVRDTWDNRREEIADMGKKVHGMMELHSAPVRPVATGEQMLERVTSALRDAEDPVHGGFGGAPKFPPSATLLGLTRRAERTGDAGLHTLVGRTVESMVRGGIFDQIGGGFARYTVDAAWRTPHFEKMLDDNALLLRALSAHAHATGDPLAARAATQTAQFLCSRLRRDDGLFATSLDADTDGVEGATYRYTRERVSTALGSGAEADVDWICSVLGIDAADAPAAGSVPRLSRDPDDLRRFLRLRKRLAAARDRDPQPGRDETATTAGTAMAVTALTETADLLPGSNDAALRATAAAALRAVDRLHRAPDGVLLRFRNGSHASLADLAWLAVAAARAAAAASRTGDTETTTDCLRILRDALGQIEDRHTDPENPGTYFDSGVAIPVLGLRARDPFDTAVPAGVAVAGEAFFTGAAVVGTTGDTDTADRWTDHARRILAVHGEVAGAHPLQAGGWLCLAEIAAAGPTRAVVIQPTPEALRRLRAQLDSAALVLGAGTAGIHPDGPEPGDGPAVQICRDGACGRVVPL</sequence>
<dbReference type="Proteomes" id="UP000645966">
    <property type="component" value="Unassembled WGS sequence"/>
</dbReference>
<dbReference type="AlphaFoldDB" id="A0A934M4C6"/>
<reference evidence="2" key="1">
    <citation type="submission" date="2020-12" db="EMBL/GenBank/DDBJ databases">
        <title>Genome public.</title>
        <authorList>
            <person name="Sun Q."/>
        </authorList>
    </citation>
    <scope>NUCLEOTIDE SEQUENCE</scope>
    <source>
        <strain evidence="2">CCM 8863</strain>
    </source>
</reference>
<dbReference type="Pfam" id="PF03190">
    <property type="entry name" value="Thioredox_DsbH"/>
    <property type="match status" value="1"/>
</dbReference>
<gene>
    <name evidence="2" type="ORF">JDV75_03785</name>
</gene>
<evidence type="ECO:0000259" key="1">
    <source>
        <dbReference type="Pfam" id="PF03190"/>
    </source>
</evidence>
<dbReference type="SUPFAM" id="SSF48208">
    <property type="entry name" value="Six-hairpin glycosidases"/>
    <property type="match status" value="1"/>
</dbReference>
<evidence type="ECO:0000313" key="3">
    <source>
        <dbReference type="Proteomes" id="UP000645966"/>
    </source>
</evidence>
<accession>A0A934M4C6</accession>
<dbReference type="EMBL" id="JAEIOS010000011">
    <property type="protein sequence ID" value="MBI8988881.1"/>
    <property type="molecule type" value="Genomic_DNA"/>
</dbReference>
<keyword evidence="3" id="KW-1185">Reference proteome</keyword>
<comment type="caution">
    <text evidence="2">The sequence shown here is derived from an EMBL/GenBank/DDBJ whole genome shotgun (WGS) entry which is preliminary data.</text>
</comment>
<evidence type="ECO:0000313" key="2">
    <source>
        <dbReference type="EMBL" id="MBI8988881.1"/>
    </source>
</evidence>
<dbReference type="InterPro" id="IPR008928">
    <property type="entry name" value="6-hairpin_glycosidase_sf"/>
</dbReference>
<dbReference type="InterPro" id="IPR004879">
    <property type="entry name" value="Ssp411-like_TRX"/>
</dbReference>
<protein>
    <submittedName>
        <fullName evidence="2">Thioredoxin domain-containing protein</fullName>
    </submittedName>
</protein>
<dbReference type="InterPro" id="IPR036249">
    <property type="entry name" value="Thioredoxin-like_sf"/>
</dbReference>
<dbReference type="PANTHER" id="PTHR42899:SF1">
    <property type="entry name" value="SPERMATOGENESIS-ASSOCIATED PROTEIN 20"/>
    <property type="match status" value="1"/>
</dbReference>
<name>A0A934M4C6_9CORY</name>
<dbReference type="PIRSF" id="PIRSF006402">
    <property type="entry name" value="UCP006402_thioredoxin"/>
    <property type="match status" value="1"/>
</dbReference>
<dbReference type="RefSeq" id="WP_198737922.1">
    <property type="nucleotide sequence ID" value="NZ_JAEIOS010000011.1"/>
</dbReference>
<dbReference type="PANTHER" id="PTHR42899">
    <property type="entry name" value="SPERMATOGENESIS-ASSOCIATED PROTEIN 20"/>
    <property type="match status" value="1"/>
</dbReference>
<dbReference type="CDD" id="cd02955">
    <property type="entry name" value="SSP411"/>
    <property type="match status" value="1"/>
</dbReference>
<proteinExistence type="predicted"/>
<dbReference type="InterPro" id="IPR024705">
    <property type="entry name" value="Ssp411"/>
</dbReference>
<feature type="domain" description="Spermatogenesis-associated protein 20-like TRX" evidence="1">
    <location>
        <begin position="3"/>
        <end position="161"/>
    </location>
</feature>
<dbReference type="SUPFAM" id="SSF52833">
    <property type="entry name" value="Thioredoxin-like"/>
    <property type="match status" value="1"/>
</dbReference>
<dbReference type="Gene3D" id="3.40.30.10">
    <property type="entry name" value="Glutaredoxin"/>
    <property type="match status" value="1"/>
</dbReference>
<dbReference type="GO" id="GO:0005975">
    <property type="term" value="P:carbohydrate metabolic process"/>
    <property type="evidence" value="ECO:0007669"/>
    <property type="project" value="InterPro"/>
</dbReference>